<dbReference type="RefSeq" id="WP_264788447.1">
    <property type="nucleotide sequence ID" value="NZ_AP026867.1"/>
</dbReference>
<name>A0A916DV43_9BACT</name>
<dbReference type="EMBL" id="AP026867">
    <property type="protein sequence ID" value="BDS13150.1"/>
    <property type="molecule type" value="Genomic_DNA"/>
</dbReference>
<dbReference type="PANTHER" id="PTHR11527">
    <property type="entry name" value="HEAT-SHOCK PROTEIN 20 FAMILY MEMBER"/>
    <property type="match status" value="1"/>
</dbReference>
<feature type="domain" description="SHSP" evidence="3">
    <location>
        <begin position="45"/>
        <end position="159"/>
    </location>
</feature>
<dbReference type="InterPro" id="IPR031107">
    <property type="entry name" value="Small_HSP"/>
</dbReference>
<dbReference type="Pfam" id="PF00011">
    <property type="entry name" value="HSP20"/>
    <property type="match status" value="1"/>
</dbReference>
<dbReference type="PROSITE" id="PS01031">
    <property type="entry name" value="SHSP"/>
    <property type="match status" value="1"/>
</dbReference>
<evidence type="ECO:0000256" key="1">
    <source>
        <dbReference type="PROSITE-ProRule" id="PRU00285"/>
    </source>
</evidence>
<evidence type="ECO:0000256" key="2">
    <source>
        <dbReference type="RuleBase" id="RU003616"/>
    </source>
</evidence>
<organism evidence="4 5">
    <name type="scientific">Aureispira anguillae</name>
    <dbReference type="NCBI Taxonomy" id="2864201"/>
    <lineage>
        <taxon>Bacteria</taxon>
        <taxon>Pseudomonadati</taxon>
        <taxon>Bacteroidota</taxon>
        <taxon>Saprospiria</taxon>
        <taxon>Saprospirales</taxon>
        <taxon>Saprospiraceae</taxon>
        <taxon>Aureispira</taxon>
    </lineage>
</organism>
<keyword evidence="5" id="KW-1185">Reference proteome</keyword>
<sequence length="159" mass="18158">MRLVTRNFNRPTTTSFPSLWNEFFADDFFTKRAAREAKACRAVANNRYHNVPAVNIKDRAEHYFIEVAAPGFNKSDFTVELDQGTLTISAKKEEKKEDKNEGEGYTHKEFVSSEFKRTFTIPENTVNVDKIEASYEAGVLVVSIPKKEVEETKLSIDVL</sequence>
<dbReference type="InterPro" id="IPR008978">
    <property type="entry name" value="HSP20-like_chaperone"/>
</dbReference>
<dbReference type="AlphaFoldDB" id="A0A916DV43"/>
<dbReference type="KEGG" id="aup:AsAng_0038780"/>
<dbReference type="Gene3D" id="2.60.40.790">
    <property type="match status" value="1"/>
</dbReference>
<evidence type="ECO:0000259" key="3">
    <source>
        <dbReference type="PROSITE" id="PS01031"/>
    </source>
</evidence>
<dbReference type="InterPro" id="IPR002068">
    <property type="entry name" value="A-crystallin/Hsp20_dom"/>
</dbReference>
<proteinExistence type="inferred from homology"/>
<gene>
    <name evidence="4" type="ORF">AsAng_0038780</name>
</gene>
<evidence type="ECO:0000313" key="5">
    <source>
        <dbReference type="Proteomes" id="UP001060919"/>
    </source>
</evidence>
<comment type="similarity">
    <text evidence="1 2">Belongs to the small heat shock protein (HSP20) family.</text>
</comment>
<protein>
    <submittedName>
        <fullName evidence="4">Hsp20/alpha crystallin family protein</fullName>
    </submittedName>
</protein>
<accession>A0A916DV43</accession>
<dbReference type="SUPFAM" id="SSF49764">
    <property type="entry name" value="HSP20-like chaperones"/>
    <property type="match status" value="1"/>
</dbReference>
<reference evidence="4" key="1">
    <citation type="submission" date="2022-09" db="EMBL/GenBank/DDBJ databases">
        <title>Aureispira anguillicida sp. nov., isolated from Leptocephalus of Japanese eel Anguilla japonica.</title>
        <authorList>
            <person name="Yuasa K."/>
            <person name="Mekata T."/>
            <person name="Ikunari K."/>
        </authorList>
    </citation>
    <scope>NUCLEOTIDE SEQUENCE</scope>
    <source>
        <strain evidence="4">EL160426</strain>
    </source>
</reference>
<dbReference type="CDD" id="cd06464">
    <property type="entry name" value="ACD_sHsps-like"/>
    <property type="match status" value="1"/>
</dbReference>
<dbReference type="Proteomes" id="UP001060919">
    <property type="component" value="Chromosome"/>
</dbReference>
<evidence type="ECO:0000313" key="4">
    <source>
        <dbReference type="EMBL" id="BDS13150.1"/>
    </source>
</evidence>